<proteinExistence type="predicted"/>
<sequence length="131" mass="15734">MACNHFEIRPRALDRHRIIHRANFPNLLHFSLENEDYQQNRITLLNSQFLITVVTHGTRRTKCGSYHPKIGCRITTRPIFVQLRKPPKTAWGHLPRNQLRMMMRLMSPITPQMMRRTRPVPRTRSRWMHSK</sequence>
<comment type="caution">
    <text evidence="1">The sequence shown here is derived from an EMBL/GenBank/DDBJ whole genome shotgun (WGS) entry which is preliminary data.</text>
</comment>
<organism evidence="1 2">
    <name type="scientific">Catharanthus roseus</name>
    <name type="common">Madagascar periwinkle</name>
    <name type="synonym">Vinca rosea</name>
    <dbReference type="NCBI Taxonomy" id="4058"/>
    <lineage>
        <taxon>Eukaryota</taxon>
        <taxon>Viridiplantae</taxon>
        <taxon>Streptophyta</taxon>
        <taxon>Embryophyta</taxon>
        <taxon>Tracheophyta</taxon>
        <taxon>Spermatophyta</taxon>
        <taxon>Magnoliopsida</taxon>
        <taxon>eudicotyledons</taxon>
        <taxon>Gunneridae</taxon>
        <taxon>Pentapetalae</taxon>
        <taxon>asterids</taxon>
        <taxon>lamiids</taxon>
        <taxon>Gentianales</taxon>
        <taxon>Apocynaceae</taxon>
        <taxon>Rauvolfioideae</taxon>
        <taxon>Vinceae</taxon>
        <taxon>Catharanthinae</taxon>
        <taxon>Catharanthus</taxon>
    </lineage>
</organism>
<gene>
    <name evidence="1" type="ORF">M9H77_21521</name>
</gene>
<dbReference type="Proteomes" id="UP001060085">
    <property type="component" value="Linkage Group LG05"/>
</dbReference>
<name>A0ACC0ARY5_CATRO</name>
<reference evidence="2" key="1">
    <citation type="journal article" date="2023" name="Nat. Plants">
        <title>Single-cell RNA sequencing provides a high-resolution roadmap for understanding the multicellular compartmentation of specialized metabolism.</title>
        <authorList>
            <person name="Sun S."/>
            <person name="Shen X."/>
            <person name="Li Y."/>
            <person name="Li Y."/>
            <person name="Wang S."/>
            <person name="Li R."/>
            <person name="Zhang H."/>
            <person name="Shen G."/>
            <person name="Guo B."/>
            <person name="Wei J."/>
            <person name="Xu J."/>
            <person name="St-Pierre B."/>
            <person name="Chen S."/>
            <person name="Sun C."/>
        </authorList>
    </citation>
    <scope>NUCLEOTIDE SEQUENCE [LARGE SCALE GENOMIC DNA]</scope>
</reference>
<accession>A0ACC0ARY5</accession>
<protein>
    <submittedName>
        <fullName evidence="1">Uncharacterized protein</fullName>
    </submittedName>
</protein>
<dbReference type="EMBL" id="CM044705">
    <property type="protein sequence ID" value="KAI5662198.1"/>
    <property type="molecule type" value="Genomic_DNA"/>
</dbReference>
<keyword evidence="2" id="KW-1185">Reference proteome</keyword>
<evidence type="ECO:0000313" key="1">
    <source>
        <dbReference type="EMBL" id="KAI5662198.1"/>
    </source>
</evidence>
<evidence type="ECO:0000313" key="2">
    <source>
        <dbReference type="Proteomes" id="UP001060085"/>
    </source>
</evidence>